<accession>A0A8X6M9Q3</accession>
<gene>
    <name evidence="6" type="primary">ACES_18</name>
    <name evidence="6" type="ORF">TNIN_295021</name>
</gene>
<dbReference type="AlphaFoldDB" id="A0A8X6M9Q3"/>
<evidence type="ECO:0000256" key="1">
    <source>
        <dbReference type="ARBA" id="ARBA00005964"/>
    </source>
</evidence>
<sequence>MPKSGSEFGKLSCAVLCCAVLTTQNPKIFGFFGEKNPKINKTFGADLIRDLLKEVPGVESIVQHYLSDYVSKDAYNFIRHQVYTSFTDESFCPSVYYAEKCAEKGNEVYFFKWRHRPSVTPWSPWMGVAHFTEVQFVFGQPLLNSSSYEAEEILLSLQILKIWSSFVKTGAFNITQFAKDPSISSAPLTNLELLSRAKGKNRTAWSVPPQLYQYQSKLPGGSLTLGCTRQHQTKRFLGGQLRESKNSLAIIQQGESKFQIHRSWNSYGD</sequence>
<comment type="caution">
    <text evidence="6">The sequence shown here is derived from an EMBL/GenBank/DDBJ whole genome shotgun (WGS) entry which is preliminary data.</text>
</comment>
<evidence type="ECO:0000259" key="5">
    <source>
        <dbReference type="Pfam" id="PF00135"/>
    </source>
</evidence>
<proteinExistence type="inferred from homology"/>
<keyword evidence="2" id="KW-0719">Serine esterase</keyword>
<keyword evidence="4" id="KW-0325">Glycoprotein</keyword>
<dbReference type="GO" id="GO:0019695">
    <property type="term" value="P:choline metabolic process"/>
    <property type="evidence" value="ECO:0007669"/>
    <property type="project" value="TreeGrafter"/>
</dbReference>
<evidence type="ECO:0000313" key="6">
    <source>
        <dbReference type="EMBL" id="GFS37657.1"/>
    </source>
</evidence>
<evidence type="ECO:0000313" key="7">
    <source>
        <dbReference type="Proteomes" id="UP000886998"/>
    </source>
</evidence>
<dbReference type="OrthoDB" id="6430787at2759"/>
<name>A0A8X6M9Q3_9ARAC</name>
<dbReference type="Proteomes" id="UP000886998">
    <property type="component" value="Unassembled WGS sequence"/>
</dbReference>
<reference evidence="6" key="1">
    <citation type="submission" date="2020-08" db="EMBL/GenBank/DDBJ databases">
        <title>Multicomponent nature underlies the extraordinary mechanical properties of spider dragline silk.</title>
        <authorList>
            <person name="Kono N."/>
            <person name="Nakamura H."/>
            <person name="Mori M."/>
            <person name="Yoshida Y."/>
            <person name="Ohtoshi R."/>
            <person name="Malay A.D."/>
            <person name="Moran D.A.P."/>
            <person name="Tomita M."/>
            <person name="Numata K."/>
            <person name="Arakawa K."/>
        </authorList>
    </citation>
    <scope>NUCLEOTIDE SEQUENCE</scope>
</reference>
<dbReference type="SUPFAM" id="SSF53474">
    <property type="entry name" value="alpha/beta-Hydrolases"/>
    <property type="match status" value="1"/>
</dbReference>
<dbReference type="InterPro" id="IPR029058">
    <property type="entry name" value="AB_hydrolase_fold"/>
</dbReference>
<dbReference type="GO" id="GO:0006581">
    <property type="term" value="P:acetylcholine catabolic process"/>
    <property type="evidence" value="ECO:0007669"/>
    <property type="project" value="TreeGrafter"/>
</dbReference>
<dbReference type="PANTHER" id="PTHR43918:SF4">
    <property type="entry name" value="CARBOXYLIC ESTER HYDROLASE"/>
    <property type="match status" value="1"/>
</dbReference>
<dbReference type="GO" id="GO:0005886">
    <property type="term" value="C:plasma membrane"/>
    <property type="evidence" value="ECO:0007669"/>
    <property type="project" value="TreeGrafter"/>
</dbReference>
<organism evidence="6 7">
    <name type="scientific">Trichonephila inaurata madagascariensis</name>
    <dbReference type="NCBI Taxonomy" id="2747483"/>
    <lineage>
        <taxon>Eukaryota</taxon>
        <taxon>Metazoa</taxon>
        <taxon>Ecdysozoa</taxon>
        <taxon>Arthropoda</taxon>
        <taxon>Chelicerata</taxon>
        <taxon>Arachnida</taxon>
        <taxon>Araneae</taxon>
        <taxon>Araneomorphae</taxon>
        <taxon>Entelegynae</taxon>
        <taxon>Araneoidea</taxon>
        <taxon>Nephilidae</taxon>
        <taxon>Trichonephila</taxon>
        <taxon>Trichonephila inaurata</taxon>
    </lineage>
</organism>
<dbReference type="InterPro" id="IPR002018">
    <property type="entry name" value="CarbesteraseB"/>
</dbReference>
<dbReference type="GO" id="GO:0005615">
    <property type="term" value="C:extracellular space"/>
    <property type="evidence" value="ECO:0007669"/>
    <property type="project" value="TreeGrafter"/>
</dbReference>
<keyword evidence="7" id="KW-1185">Reference proteome</keyword>
<evidence type="ECO:0000256" key="2">
    <source>
        <dbReference type="ARBA" id="ARBA00022487"/>
    </source>
</evidence>
<keyword evidence="3" id="KW-0378">Hydrolase</keyword>
<comment type="similarity">
    <text evidence="1">Belongs to the type-B carboxylesterase/lipase family.</text>
</comment>
<dbReference type="InterPro" id="IPR050654">
    <property type="entry name" value="AChE-related_enzymes"/>
</dbReference>
<dbReference type="PANTHER" id="PTHR43918">
    <property type="entry name" value="ACETYLCHOLINESTERASE"/>
    <property type="match status" value="1"/>
</dbReference>
<dbReference type="Gene3D" id="3.40.50.1820">
    <property type="entry name" value="alpha/beta hydrolase"/>
    <property type="match status" value="1"/>
</dbReference>
<dbReference type="EMBL" id="BMAV01025003">
    <property type="protein sequence ID" value="GFS37657.1"/>
    <property type="molecule type" value="Genomic_DNA"/>
</dbReference>
<feature type="domain" description="Carboxylesterase type B" evidence="5">
    <location>
        <begin position="58"/>
        <end position="174"/>
    </location>
</feature>
<evidence type="ECO:0000256" key="4">
    <source>
        <dbReference type="ARBA" id="ARBA00023180"/>
    </source>
</evidence>
<dbReference type="Pfam" id="PF00135">
    <property type="entry name" value="COesterase"/>
    <property type="match status" value="1"/>
</dbReference>
<dbReference type="GO" id="GO:0003990">
    <property type="term" value="F:acetylcholinesterase activity"/>
    <property type="evidence" value="ECO:0007669"/>
    <property type="project" value="TreeGrafter"/>
</dbReference>
<evidence type="ECO:0000256" key="3">
    <source>
        <dbReference type="ARBA" id="ARBA00022801"/>
    </source>
</evidence>
<protein>
    <submittedName>
        <fullName evidence="6">Acetylcholinesterase-1</fullName>
    </submittedName>
</protein>